<evidence type="ECO:0000256" key="2">
    <source>
        <dbReference type="SAM" id="SignalP"/>
    </source>
</evidence>
<name>A0AAV3ZM87_9GAST</name>
<dbReference type="EMBL" id="BLXT01002664">
    <property type="protein sequence ID" value="GFN96254.1"/>
    <property type="molecule type" value="Genomic_DNA"/>
</dbReference>
<keyword evidence="1" id="KW-1133">Transmembrane helix</keyword>
<feature type="signal peptide" evidence="2">
    <location>
        <begin position="1"/>
        <end position="23"/>
    </location>
</feature>
<feature type="transmembrane region" description="Helical" evidence="1">
    <location>
        <begin position="89"/>
        <end position="113"/>
    </location>
</feature>
<reference evidence="3 4" key="1">
    <citation type="journal article" date="2021" name="Elife">
        <title>Chloroplast acquisition without the gene transfer in kleptoplastic sea slugs, Plakobranchus ocellatus.</title>
        <authorList>
            <person name="Maeda T."/>
            <person name="Takahashi S."/>
            <person name="Yoshida T."/>
            <person name="Shimamura S."/>
            <person name="Takaki Y."/>
            <person name="Nagai Y."/>
            <person name="Toyoda A."/>
            <person name="Suzuki Y."/>
            <person name="Arimoto A."/>
            <person name="Ishii H."/>
            <person name="Satoh N."/>
            <person name="Nishiyama T."/>
            <person name="Hasebe M."/>
            <person name="Maruyama T."/>
            <person name="Minagawa J."/>
            <person name="Obokata J."/>
            <person name="Shigenobu S."/>
        </authorList>
    </citation>
    <scope>NUCLEOTIDE SEQUENCE [LARGE SCALE GENOMIC DNA]</scope>
</reference>
<keyword evidence="4" id="KW-1185">Reference proteome</keyword>
<evidence type="ECO:0000313" key="3">
    <source>
        <dbReference type="EMBL" id="GFN96254.1"/>
    </source>
</evidence>
<evidence type="ECO:0000313" key="4">
    <source>
        <dbReference type="Proteomes" id="UP000735302"/>
    </source>
</evidence>
<protein>
    <submittedName>
        <fullName evidence="3">Signal peptide, cub and egf-like domain-containing protein 1</fullName>
    </submittedName>
</protein>
<proteinExistence type="predicted"/>
<feature type="chain" id="PRO_5043875946" evidence="2">
    <location>
        <begin position="24"/>
        <end position="125"/>
    </location>
</feature>
<keyword evidence="2" id="KW-0732">Signal</keyword>
<dbReference type="AlphaFoldDB" id="A0AAV3ZM87"/>
<gene>
    <name evidence="3" type="ORF">PoB_002276000</name>
</gene>
<organism evidence="3 4">
    <name type="scientific">Plakobranchus ocellatus</name>
    <dbReference type="NCBI Taxonomy" id="259542"/>
    <lineage>
        <taxon>Eukaryota</taxon>
        <taxon>Metazoa</taxon>
        <taxon>Spiralia</taxon>
        <taxon>Lophotrochozoa</taxon>
        <taxon>Mollusca</taxon>
        <taxon>Gastropoda</taxon>
        <taxon>Heterobranchia</taxon>
        <taxon>Euthyneura</taxon>
        <taxon>Panpulmonata</taxon>
        <taxon>Sacoglossa</taxon>
        <taxon>Placobranchoidea</taxon>
        <taxon>Plakobranchidae</taxon>
        <taxon>Plakobranchus</taxon>
    </lineage>
</organism>
<sequence length="125" mass="13786">MTALVLTVLGVLCLSTGVTVSQSSSPDNDECLCSCLKDVTPTTEEEKKQYVEEETKKITKELIVPKQNLSSVARRKESASDDRPSAENVGYIGVFLLCLSGAIIVVMDANYIIHMYNFFKDIFAK</sequence>
<evidence type="ECO:0000256" key="1">
    <source>
        <dbReference type="SAM" id="Phobius"/>
    </source>
</evidence>
<keyword evidence="1" id="KW-0472">Membrane</keyword>
<comment type="caution">
    <text evidence="3">The sequence shown here is derived from an EMBL/GenBank/DDBJ whole genome shotgun (WGS) entry which is preliminary data.</text>
</comment>
<keyword evidence="1" id="KW-0812">Transmembrane</keyword>
<accession>A0AAV3ZM87</accession>
<dbReference type="Proteomes" id="UP000735302">
    <property type="component" value="Unassembled WGS sequence"/>
</dbReference>